<dbReference type="PANTHER" id="PTHR12981">
    <property type="entry name" value="ZINC FINGER PROTEIN-LIKE 1"/>
    <property type="match status" value="1"/>
</dbReference>
<dbReference type="GO" id="GO:0005794">
    <property type="term" value="C:Golgi apparatus"/>
    <property type="evidence" value="ECO:0007669"/>
    <property type="project" value="TreeGrafter"/>
</dbReference>
<dbReference type="EMBL" id="JABXBU010000001">
    <property type="protein sequence ID" value="KAF8795970.1"/>
    <property type="molecule type" value="Genomic_DNA"/>
</dbReference>
<dbReference type="GO" id="GO:0008270">
    <property type="term" value="F:zinc ion binding"/>
    <property type="evidence" value="ECO:0007669"/>
    <property type="project" value="UniProtKB-UniRule"/>
</dbReference>
<evidence type="ECO:0000256" key="4">
    <source>
        <dbReference type="PROSITE-ProRule" id="PRU00175"/>
    </source>
</evidence>
<comment type="similarity">
    <text evidence="5">Belongs to the ZFPL1 family.</text>
</comment>
<gene>
    <name evidence="7" type="ORF">HNY73_000407</name>
</gene>
<comment type="subcellular location">
    <subcellularLocation>
        <location evidence="5">Membrane</location>
        <topology evidence="5">Single-pass membrane protein</topology>
    </subcellularLocation>
</comment>
<dbReference type="InterPro" id="IPR013083">
    <property type="entry name" value="Znf_RING/FYVE/PHD"/>
</dbReference>
<keyword evidence="2 4" id="KW-0863">Zinc-finger</keyword>
<dbReference type="Pfam" id="PF25998">
    <property type="entry name" value="U-box_ZFPL1"/>
    <property type="match status" value="1"/>
</dbReference>
<reference evidence="7" key="1">
    <citation type="journal article" date="2020" name="bioRxiv">
        <title>Chromosome-level reference genome of the European wasp spider Argiope bruennichi: a resource for studies on range expansion and evolutionary adaptation.</title>
        <authorList>
            <person name="Sheffer M.M."/>
            <person name="Hoppe A."/>
            <person name="Krehenwinkel H."/>
            <person name="Uhl G."/>
            <person name="Kuss A.W."/>
            <person name="Jensen L."/>
            <person name="Jensen C."/>
            <person name="Gillespie R.G."/>
            <person name="Hoff K.J."/>
            <person name="Prost S."/>
        </authorList>
    </citation>
    <scope>NUCLEOTIDE SEQUENCE</scope>
</reference>
<keyword evidence="5" id="KW-0472">Membrane</keyword>
<dbReference type="Proteomes" id="UP000807504">
    <property type="component" value="Unassembled WGS sequence"/>
</dbReference>
<sequence>MLRSGRTLRETALASPPILQLLEAHFISFWSTVADLEAIVKESAGSKASFFAQSYQITILNCVVQSYIQWLQDSDYNPNCHICKTELAEGDCIRLTCYHVFHWDCLNKYALSMSPQTPQEGYTCPVCNGCIFPPSNVVSPVAEALRNALLNVNWARVGLGYPAIENNLLDESSHSNNVQFSPLRAASSLPLESSAKPAPININSAVSQMDMNSVRPEPYGASYTTSYTSPRKLYDATEHGHVRAPTRDHDEDKYKRRSAFEWFGRWFKSRTMHGKNRKKDPNVFYKKWMLGRASADSDPLLDPRFNPNIRVEDTADDTHSISDTKSKFEKNIQHDNMKELLPP</sequence>
<proteinExistence type="inferred from homology"/>
<evidence type="ECO:0000313" key="8">
    <source>
        <dbReference type="Proteomes" id="UP000807504"/>
    </source>
</evidence>
<dbReference type="Gene3D" id="3.30.40.10">
    <property type="entry name" value="Zinc/RING finger domain, C3HC4 (zinc finger)"/>
    <property type="match status" value="1"/>
</dbReference>
<evidence type="ECO:0000256" key="1">
    <source>
        <dbReference type="ARBA" id="ARBA00013701"/>
    </source>
</evidence>
<reference evidence="7" key="2">
    <citation type="submission" date="2020-06" db="EMBL/GenBank/DDBJ databases">
        <authorList>
            <person name="Sheffer M."/>
        </authorList>
    </citation>
    <scope>NUCLEOTIDE SEQUENCE</scope>
</reference>
<dbReference type="InterPro" id="IPR039043">
    <property type="entry name" value="ZFPL1"/>
</dbReference>
<dbReference type="PROSITE" id="PS50089">
    <property type="entry name" value="ZF_RING_2"/>
    <property type="match status" value="1"/>
</dbReference>
<keyword evidence="5" id="KW-0479">Metal-binding</keyword>
<dbReference type="AlphaFoldDB" id="A0A8T0G1U8"/>
<protein>
    <recommendedName>
        <fullName evidence="1 5">Zinc finger protein-like 1 homolog</fullName>
    </recommendedName>
</protein>
<dbReference type="SMART" id="SM00184">
    <property type="entry name" value="RING"/>
    <property type="match status" value="1"/>
</dbReference>
<organism evidence="7 8">
    <name type="scientific">Argiope bruennichi</name>
    <name type="common">Wasp spider</name>
    <name type="synonym">Aranea bruennichi</name>
    <dbReference type="NCBI Taxonomy" id="94029"/>
    <lineage>
        <taxon>Eukaryota</taxon>
        <taxon>Metazoa</taxon>
        <taxon>Ecdysozoa</taxon>
        <taxon>Arthropoda</taxon>
        <taxon>Chelicerata</taxon>
        <taxon>Arachnida</taxon>
        <taxon>Araneae</taxon>
        <taxon>Araneomorphae</taxon>
        <taxon>Entelegynae</taxon>
        <taxon>Araneoidea</taxon>
        <taxon>Araneidae</taxon>
        <taxon>Argiope</taxon>
    </lineage>
</organism>
<accession>A0A8T0G1U8</accession>
<comment type="caution">
    <text evidence="7">The sequence shown here is derived from an EMBL/GenBank/DDBJ whole genome shotgun (WGS) entry which is preliminary data.</text>
</comment>
<dbReference type="CDD" id="cd16487">
    <property type="entry name" value="mRING-H2-C3DHC3_ZFPL1"/>
    <property type="match status" value="1"/>
</dbReference>
<dbReference type="InterPro" id="IPR001841">
    <property type="entry name" value="Znf_RING"/>
</dbReference>
<dbReference type="PANTHER" id="PTHR12981:SF0">
    <property type="entry name" value="ZINC FINGER PROTEIN-LIKE 1"/>
    <property type="match status" value="1"/>
</dbReference>
<dbReference type="GO" id="GO:0016020">
    <property type="term" value="C:membrane"/>
    <property type="evidence" value="ECO:0007669"/>
    <property type="project" value="UniProtKB-SubCell"/>
</dbReference>
<keyword evidence="8" id="KW-1185">Reference proteome</keyword>
<evidence type="ECO:0000313" key="7">
    <source>
        <dbReference type="EMBL" id="KAF8795970.1"/>
    </source>
</evidence>
<dbReference type="InterPro" id="IPR058730">
    <property type="entry name" value="U-box_ZFPL1-like"/>
</dbReference>
<evidence type="ECO:0000256" key="5">
    <source>
        <dbReference type="RuleBase" id="RU369078"/>
    </source>
</evidence>
<feature type="domain" description="RING-type" evidence="6">
    <location>
        <begin position="80"/>
        <end position="128"/>
    </location>
</feature>
<evidence type="ECO:0000256" key="3">
    <source>
        <dbReference type="ARBA" id="ARBA00022833"/>
    </source>
</evidence>
<name>A0A8T0G1U8_ARGBR</name>
<keyword evidence="3 5" id="KW-0862">Zinc</keyword>
<dbReference type="SUPFAM" id="SSF57850">
    <property type="entry name" value="RING/U-box"/>
    <property type="match status" value="1"/>
</dbReference>
<evidence type="ECO:0000259" key="6">
    <source>
        <dbReference type="PROSITE" id="PS50089"/>
    </source>
</evidence>
<evidence type="ECO:0000256" key="2">
    <source>
        <dbReference type="ARBA" id="ARBA00022771"/>
    </source>
</evidence>